<protein>
    <submittedName>
        <fullName evidence="8">Cytochrome b/b6 domain-containing protein</fullName>
    </submittedName>
</protein>
<keyword evidence="2" id="KW-1003">Cell membrane</keyword>
<evidence type="ECO:0000256" key="5">
    <source>
        <dbReference type="ARBA" id="ARBA00023136"/>
    </source>
</evidence>
<keyword evidence="5 6" id="KW-0472">Membrane</keyword>
<dbReference type="AlphaFoldDB" id="A0A9E8NDK0"/>
<keyword evidence="4 6" id="KW-1133">Transmembrane helix</keyword>
<evidence type="ECO:0000256" key="6">
    <source>
        <dbReference type="SAM" id="Phobius"/>
    </source>
</evidence>
<keyword evidence="9" id="KW-1185">Reference proteome</keyword>
<dbReference type="EMBL" id="CP112998">
    <property type="protein sequence ID" value="WAC14720.1"/>
    <property type="molecule type" value="Genomic_DNA"/>
</dbReference>
<evidence type="ECO:0000256" key="3">
    <source>
        <dbReference type="ARBA" id="ARBA00022692"/>
    </source>
</evidence>
<dbReference type="Proteomes" id="UP001164653">
    <property type="component" value="Chromosome"/>
</dbReference>
<organism evidence="8 9">
    <name type="scientific">Dyadobacter pollutisoli</name>
    <dbReference type="NCBI Taxonomy" id="2910158"/>
    <lineage>
        <taxon>Bacteria</taxon>
        <taxon>Pseudomonadati</taxon>
        <taxon>Bacteroidota</taxon>
        <taxon>Cytophagia</taxon>
        <taxon>Cytophagales</taxon>
        <taxon>Spirosomataceae</taxon>
        <taxon>Dyadobacter</taxon>
    </lineage>
</organism>
<dbReference type="Gene3D" id="1.20.950.20">
    <property type="entry name" value="Transmembrane di-heme cytochromes, Chain C"/>
    <property type="match status" value="1"/>
</dbReference>
<keyword evidence="3 6" id="KW-0812">Transmembrane</keyword>
<dbReference type="RefSeq" id="WP_244820087.1">
    <property type="nucleotide sequence ID" value="NZ_CP112998.1"/>
</dbReference>
<dbReference type="InterPro" id="IPR011577">
    <property type="entry name" value="Cyt_b561_bac/Ni-Hgenase"/>
</dbReference>
<dbReference type="GO" id="GO:0020037">
    <property type="term" value="F:heme binding"/>
    <property type="evidence" value="ECO:0007669"/>
    <property type="project" value="TreeGrafter"/>
</dbReference>
<name>A0A9E8NDK0_9BACT</name>
<feature type="transmembrane region" description="Helical" evidence="6">
    <location>
        <begin position="221"/>
        <end position="241"/>
    </location>
</feature>
<evidence type="ECO:0000256" key="2">
    <source>
        <dbReference type="ARBA" id="ARBA00022475"/>
    </source>
</evidence>
<evidence type="ECO:0000256" key="4">
    <source>
        <dbReference type="ARBA" id="ARBA00022989"/>
    </source>
</evidence>
<feature type="domain" description="Cytochrome b561 bacterial/Ni-hydrogenase" evidence="7">
    <location>
        <begin position="18"/>
        <end position="255"/>
    </location>
</feature>
<accession>A0A9E8NDK0</accession>
<dbReference type="GO" id="GO:0005886">
    <property type="term" value="C:plasma membrane"/>
    <property type="evidence" value="ECO:0007669"/>
    <property type="project" value="UniProtKB-SubCell"/>
</dbReference>
<dbReference type="PANTHER" id="PTHR30485">
    <property type="entry name" value="NI/FE-HYDROGENASE 1 B-TYPE CYTOCHROME SUBUNIT"/>
    <property type="match status" value="1"/>
</dbReference>
<proteinExistence type="predicted"/>
<evidence type="ECO:0000313" key="9">
    <source>
        <dbReference type="Proteomes" id="UP001164653"/>
    </source>
</evidence>
<feature type="transmembrane region" description="Helical" evidence="6">
    <location>
        <begin position="179"/>
        <end position="201"/>
    </location>
</feature>
<dbReference type="InterPro" id="IPR016174">
    <property type="entry name" value="Di-haem_cyt_TM"/>
</dbReference>
<reference evidence="8" key="1">
    <citation type="submission" date="2022-11" db="EMBL/GenBank/DDBJ databases">
        <title>Dyadobacter pollutisoli sp. nov., isolated from plastic dumped soil.</title>
        <authorList>
            <person name="Kim J.M."/>
            <person name="Kim K.R."/>
            <person name="Lee J.K."/>
            <person name="Hao L."/>
            <person name="Jeon C.O."/>
        </authorList>
    </citation>
    <scope>NUCLEOTIDE SEQUENCE</scope>
    <source>
        <strain evidence="8">U1</strain>
    </source>
</reference>
<evidence type="ECO:0000313" key="8">
    <source>
        <dbReference type="EMBL" id="WAC14720.1"/>
    </source>
</evidence>
<sequence>MDRTELSPPPKITSGTGHRAWVKSTHWIGTVSFFLLVFSGFVILMAHPRLYWGEVGNDLTPALFELPISKNYQHGGWEKSSPFFNYAGSPVSSSRTFNIFNQNGWGRSLHFLSAWLLVFTGTIYLIFGVFSGHFRRNLFPNGREFSWKVFAADIAAHFRMNVLSVVYGPQYGLLQKLTYLGVLFFLLPVIVLTGLTMSPAVTAAYPFLLKVFFGAQSARTIHFFATTLLVIFLLVHVVMIIRTGFKEHIRAMTFGKISIKKS</sequence>
<feature type="transmembrane region" description="Helical" evidence="6">
    <location>
        <begin position="27"/>
        <end position="46"/>
    </location>
</feature>
<dbReference type="GO" id="GO:0009055">
    <property type="term" value="F:electron transfer activity"/>
    <property type="evidence" value="ECO:0007669"/>
    <property type="project" value="InterPro"/>
</dbReference>
<gene>
    <name evidence="8" type="ORF">ON006_12310</name>
</gene>
<feature type="transmembrane region" description="Helical" evidence="6">
    <location>
        <begin position="109"/>
        <end position="127"/>
    </location>
</feature>
<evidence type="ECO:0000256" key="1">
    <source>
        <dbReference type="ARBA" id="ARBA00004651"/>
    </source>
</evidence>
<dbReference type="GO" id="GO:0022904">
    <property type="term" value="P:respiratory electron transport chain"/>
    <property type="evidence" value="ECO:0007669"/>
    <property type="project" value="InterPro"/>
</dbReference>
<comment type="subcellular location">
    <subcellularLocation>
        <location evidence="1">Cell membrane</location>
        <topology evidence="1">Multi-pass membrane protein</topology>
    </subcellularLocation>
</comment>
<dbReference type="Pfam" id="PF01292">
    <property type="entry name" value="Ni_hydr_CYTB"/>
    <property type="match status" value="1"/>
</dbReference>
<dbReference type="KEGG" id="dpf:ON006_12310"/>
<dbReference type="SUPFAM" id="SSF81342">
    <property type="entry name" value="Transmembrane di-heme cytochromes"/>
    <property type="match status" value="1"/>
</dbReference>
<evidence type="ECO:0000259" key="7">
    <source>
        <dbReference type="Pfam" id="PF01292"/>
    </source>
</evidence>
<dbReference type="PANTHER" id="PTHR30485:SF1">
    <property type="entry name" value="CYTOCHROME YDHU-RELATED"/>
    <property type="match status" value="1"/>
</dbReference>
<dbReference type="InterPro" id="IPR051542">
    <property type="entry name" value="Hydrogenase_cytochrome"/>
</dbReference>